<dbReference type="GO" id="GO:0005975">
    <property type="term" value="P:carbohydrate metabolic process"/>
    <property type="evidence" value="ECO:0007669"/>
    <property type="project" value="InterPro"/>
</dbReference>
<dbReference type="PANTHER" id="PTHR30292:SF0">
    <property type="entry name" value="5-OXOPROLINASE SUBUNIT A"/>
    <property type="match status" value="1"/>
</dbReference>
<proteinExistence type="predicted"/>
<dbReference type="Proteomes" id="UP000191680">
    <property type="component" value="Unassembled WGS sequence"/>
</dbReference>
<dbReference type="OrthoDB" id="9773478at2"/>
<organism evidence="1 2">
    <name type="scientific">Croceivirga radicis</name>
    <dbReference type="NCBI Taxonomy" id="1929488"/>
    <lineage>
        <taxon>Bacteria</taxon>
        <taxon>Pseudomonadati</taxon>
        <taxon>Bacteroidota</taxon>
        <taxon>Flavobacteriia</taxon>
        <taxon>Flavobacteriales</taxon>
        <taxon>Flavobacteriaceae</taxon>
        <taxon>Croceivirga</taxon>
    </lineage>
</organism>
<dbReference type="Pfam" id="PF03746">
    <property type="entry name" value="LamB_YcsF"/>
    <property type="match status" value="1"/>
</dbReference>
<dbReference type="AlphaFoldDB" id="A0A1V6LT02"/>
<evidence type="ECO:0000313" key="1">
    <source>
        <dbReference type="EMBL" id="OQD43305.1"/>
    </source>
</evidence>
<dbReference type="PANTHER" id="PTHR30292">
    <property type="entry name" value="UNCHARACTERIZED PROTEIN YBGL-RELATED"/>
    <property type="match status" value="1"/>
</dbReference>
<reference evidence="1 2" key="1">
    <citation type="submission" date="2016-12" db="EMBL/GenBank/DDBJ databases">
        <authorList>
            <person name="Song W.-J."/>
            <person name="Kurnit D.M."/>
        </authorList>
    </citation>
    <scope>NUCLEOTIDE SEQUENCE [LARGE SCALE GENOMIC DNA]</scope>
    <source>
        <strain evidence="1 2">HSG9</strain>
    </source>
</reference>
<dbReference type="Gene3D" id="3.20.20.370">
    <property type="entry name" value="Glycoside hydrolase/deacetylase"/>
    <property type="match status" value="1"/>
</dbReference>
<name>A0A1V6LT02_9FLAO</name>
<keyword evidence="2" id="KW-1185">Reference proteome</keyword>
<protein>
    <submittedName>
        <fullName evidence="1">Lactam utilization protein LamB</fullName>
    </submittedName>
</protein>
<dbReference type="InterPro" id="IPR005501">
    <property type="entry name" value="LamB/YcsF/PxpA-like"/>
</dbReference>
<evidence type="ECO:0000313" key="2">
    <source>
        <dbReference type="Proteomes" id="UP000191680"/>
    </source>
</evidence>
<accession>A0A1V6LT02</accession>
<dbReference type="CDD" id="cd10801">
    <property type="entry name" value="LamB_YcsF_like_1"/>
    <property type="match status" value="1"/>
</dbReference>
<sequence length="244" mass="27518">MFTIDLNADVGEGVGNEEHLIPLLSSCNIACGAHAGNPVLFEKTLILANSYNLRIGAHPGYPDKENFGRVVMDISENDLKQCLSQQLNLAFKVANRHGVNLHHIKAHGALYNQLLDDYDMAALFIKVVLEHSNTIGIYTPYNSVLAELCQKNDLPVFFEGFADRNYEKNLKLISRKDVNALILNEEEILAHILPMIKENRVKALDNSFQEIKVNTLCVHGDTENAHKILQYLRTKLPEHHVQIR</sequence>
<comment type="caution">
    <text evidence="1">The sequence shown here is derived from an EMBL/GenBank/DDBJ whole genome shotgun (WGS) entry which is preliminary data.</text>
</comment>
<dbReference type="EMBL" id="MTBC01000003">
    <property type="protein sequence ID" value="OQD43305.1"/>
    <property type="molecule type" value="Genomic_DNA"/>
</dbReference>
<dbReference type="RefSeq" id="WP_080318420.1">
    <property type="nucleotide sequence ID" value="NZ_MTBC01000003.1"/>
</dbReference>
<dbReference type="InterPro" id="IPR011330">
    <property type="entry name" value="Glyco_hydro/deAcase_b/a-brl"/>
</dbReference>
<gene>
    <name evidence="1" type="ORF">BUL40_05565</name>
</gene>
<dbReference type="SUPFAM" id="SSF88713">
    <property type="entry name" value="Glycoside hydrolase/deacetylase"/>
    <property type="match status" value="1"/>
</dbReference>